<dbReference type="PANTHER" id="PTHR13140">
    <property type="entry name" value="MYOSIN"/>
    <property type="match status" value="1"/>
</dbReference>
<proteinExistence type="inferred from homology"/>
<evidence type="ECO:0000256" key="1">
    <source>
        <dbReference type="ARBA" id="ARBA00022741"/>
    </source>
</evidence>
<dbReference type="InterPro" id="IPR001609">
    <property type="entry name" value="Myosin_head_motor_dom-like"/>
</dbReference>
<accession>A0AAE0BLQ8</accession>
<dbReference type="GO" id="GO:0016459">
    <property type="term" value="C:myosin complex"/>
    <property type="evidence" value="ECO:0007669"/>
    <property type="project" value="UniProtKB-KW"/>
</dbReference>
<comment type="similarity">
    <text evidence="6">Belongs to the TRAFAC class myosin-kinesin ATPase superfamily. Myosin family.</text>
</comment>
<organism evidence="8 9">
    <name type="scientific">Cymbomonas tetramitiformis</name>
    <dbReference type="NCBI Taxonomy" id="36881"/>
    <lineage>
        <taxon>Eukaryota</taxon>
        <taxon>Viridiplantae</taxon>
        <taxon>Chlorophyta</taxon>
        <taxon>Pyramimonadophyceae</taxon>
        <taxon>Pyramimonadales</taxon>
        <taxon>Pyramimonadaceae</taxon>
        <taxon>Cymbomonas</taxon>
    </lineage>
</organism>
<dbReference type="InterPro" id="IPR027417">
    <property type="entry name" value="P-loop_NTPase"/>
</dbReference>
<evidence type="ECO:0000256" key="4">
    <source>
        <dbReference type="ARBA" id="ARBA00023175"/>
    </source>
</evidence>
<feature type="binding site" evidence="6">
    <location>
        <begin position="96"/>
        <end position="103"/>
    </location>
    <ligand>
        <name>ATP</name>
        <dbReference type="ChEBI" id="CHEBI:30616"/>
    </ligand>
</feature>
<dbReference type="GO" id="GO:0005524">
    <property type="term" value="F:ATP binding"/>
    <property type="evidence" value="ECO:0007669"/>
    <property type="project" value="UniProtKB-UniRule"/>
</dbReference>
<reference evidence="8 9" key="1">
    <citation type="journal article" date="2015" name="Genome Biol. Evol.">
        <title>Comparative Genomics of a Bacterivorous Green Alga Reveals Evolutionary Causalities and Consequences of Phago-Mixotrophic Mode of Nutrition.</title>
        <authorList>
            <person name="Burns J.A."/>
            <person name="Paasch A."/>
            <person name="Narechania A."/>
            <person name="Kim E."/>
        </authorList>
    </citation>
    <scope>NUCLEOTIDE SEQUENCE [LARGE SCALE GENOMIC DNA]</scope>
    <source>
        <strain evidence="8 9">PLY_AMNH</strain>
    </source>
</reference>
<dbReference type="Proteomes" id="UP001190700">
    <property type="component" value="Unassembled WGS sequence"/>
</dbReference>
<dbReference type="SMART" id="SM00242">
    <property type="entry name" value="MYSc"/>
    <property type="match status" value="1"/>
</dbReference>
<dbReference type="EMBL" id="LGRX02034277">
    <property type="protein sequence ID" value="KAK3238263.1"/>
    <property type="molecule type" value="Genomic_DNA"/>
</dbReference>
<dbReference type="SUPFAM" id="SSF52540">
    <property type="entry name" value="P-loop containing nucleoside triphosphate hydrolases"/>
    <property type="match status" value="1"/>
</dbReference>
<dbReference type="GO" id="GO:0007015">
    <property type="term" value="P:actin filament organization"/>
    <property type="evidence" value="ECO:0007669"/>
    <property type="project" value="TreeGrafter"/>
</dbReference>
<keyword evidence="3 6" id="KW-0518">Myosin</keyword>
<evidence type="ECO:0000256" key="5">
    <source>
        <dbReference type="ARBA" id="ARBA00023203"/>
    </source>
</evidence>
<name>A0AAE0BLQ8_9CHLO</name>
<feature type="domain" description="Myosin motor" evidence="7">
    <location>
        <begin position="3"/>
        <end position="195"/>
    </location>
</feature>
<keyword evidence="9" id="KW-1185">Reference proteome</keyword>
<keyword evidence="5 6" id="KW-0009">Actin-binding</keyword>
<evidence type="ECO:0000256" key="2">
    <source>
        <dbReference type="ARBA" id="ARBA00022840"/>
    </source>
</evidence>
<evidence type="ECO:0000313" key="8">
    <source>
        <dbReference type="EMBL" id="KAK3238263.1"/>
    </source>
</evidence>
<evidence type="ECO:0000259" key="7">
    <source>
        <dbReference type="PROSITE" id="PS51456"/>
    </source>
</evidence>
<dbReference type="GO" id="GO:0051015">
    <property type="term" value="F:actin filament binding"/>
    <property type="evidence" value="ECO:0007669"/>
    <property type="project" value="TreeGrafter"/>
</dbReference>
<dbReference type="PANTHER" id="PTHR13140:SF550">
    <property type="entry name" value="MYOSIN-IIIB ISOFORM X1"/>
    <property type="match status" value="1"/>
</dbReference>
<comment type="caution">
    <text evidence="8">The sequence shown here is derived from an EMBL/GenBank/DDBJ whole genome shotgun (WGS) entry which is preliminary data.</text>
</comment>
<keyword evidence="2 6" id="KW-0067">ATP-binding</keyword>
<sequence length="195" mass="21301">MASTASDLVKLPELTESTVLENLRKRYAEDLIYTCVGDILVTLNPFKLLPIYTPEVLERYMTEDGASQAPHIFKLADRAYHKMMDTGKGQAVIICGDSGAGKTEAAKCLMQYLVHCSATDAGDDIDCSESQEADLSQRLLLANVLLEAFGNAKTLRNNNSSRFGKWTEIGFDASGKMIGGSVVPFLLEKSRVVSQ</sequence>
<evidence type="ECO:0000256" key="6">
    <source>
        <dbReference type="PROSITE-ProRule" id="PRU00782"/>
    </source>
</evidence>
<gene>
    <name evidence="8" type="ORF">CYMTET_51712</name>
</gene>
<comment type="caution">
    <text evidence="6">Lacks conserved residue(s) required for the propagation of feature annotation.</text>
</comment>
<dbReference type="GO" id="GO:0016020">
    <property type="term" value="C:membrane"/>
    <property type="evidence" value="ECO:0007669"/>
    <property type="project" value="TreeGrafter"/>
</dbReference>
<evidence type="ECO:0000313" key="9">
    <source>
        <dbReference type="Proteomes" id="UP001190700"/>
    </source>
</evidence>
<dbReference type="GO" id="GO:0000146">
    <property type="term" value="F:microfilament motor activity"/>
    <property type="evidence" value="ECO:0007669"/>
    <property type="project" value="TreeGrafter"/>
</dbReference>
<keyword evidence="4 6" id="KW-0505">Motor protein</keyword>
<dbReference type="InterPro" id="IPR036961">
    <property type="entry name" value="Kinesin_motor_dom_sf"/>
</dbReference>
<feature type="non-terminal residue" evidence="8">
    <location>
        <position position="195"/>
    </location>
</feature>
<evidence type="ECO:0000256" key="3">
    <source>
        <dbReference type="ARBA" id="ARBA00023123"/>
    </source>
</evidence>
<dbReference type="Pfam" id="PF00063">
    <property type="entry name" value="Myosin_head"/>
    <property type="match status" value="1"/>
</dbReference>
<dbReference type="Gene3D" id="3.40.850.10">
    <property type="entry name" value="Kinesin motor domain"/>
    <property type="match status" value="1"/>
</dbReference>
<dbReference type="AlphaFoldDB" id="A0AAE0BLQ8"/>
<protein>
    <recommendedName>
        <fullName evidence="7">Myosin motor domain-containing protein</fullName>
    </recommendedName>
</protein>
<dbReference type="PROSITE" id="PS51456">
    <property type="entry name" value="MYOSIN_MOTOR"/>
    <property type="match status" value="1"/>
</dbReference>
<dbReference type="PRINTS" id="PR00193">
    <property type="entry name" value="MYOSINHEAVY"/>
</dbReference>
<keyword evidence="1 6" id="KW-0547">Nucleotide-binding</keyword>
<dbReference type="GO" id="GO:0005737">
    <property type="term" value="C:cytoplasm"/>
    <property type="evidence" value="ECO:0007669"/>
    <property type="project" value="TreeGrafter"/>
</dbReference>